<dbReference type="InterPro" id="IPR045851">
    <property type="entry name" value="AMP-bd_C_sf"/>
</dbReference>
<dbReference type="PANTHER" id="PTHR22754">
    <property type="entry name" value="DISCO-INTERACTING PROTEIN 2 DIP2 -RELATED"/>
    <property type="match status" value="1"/>
</dbReference>
<evidence type="ECO:0000259" key="2">
    <source>
        <dbReference type="Pfam" id="PF00501"/>
    </source>
</evidence>
<dbReference type="GO" id="GO:0070566">
    <property type="term" value="F:adenylyltransferase activity"/>
    <property type="evidence" value="ECO:0007669"/>
    <property type="project" value="TreeGrafter"/>
</dbReference>
<feature type="domain" description="AMP-dependent synthetase/ligase" evidence="2">
    <location>
        <begin position="25"/>
        <end position="404"/>
    </location>
</feature>
<sequence>MSVLTREMSTAAKLSPRHLTAGTVADPIRLTWREVHEQAKRMAGGLAARGIRRHGSVAVLATDAADIAPLAQAAWLSRAALTMLQQPTPRTDLAVWLEDTVRATVMIKADVVVIGEQFLGALDPLTAQGLKVCTVESLRRADPIELDMSDQAAESDIALRQLTSGSTGVPKAVEISHGNLAANAVALRDGLELDINTDVMASWLPLSHDMGMIAFVCFPMQLGIETVVVPPEEFLKRPLVWAELISRHRATITSGPNFAYSVLARVLQRADPDAIDLSSLRIAVNGAEPIDHRDMTAFSAIGARFGLRPTALTPAYGLAEATLVASLGSASDQAIVDRVSRRAIAEAHRAQPVPNGSADIQHVVCVGLPVTGLDLRISRNGTALAPREIGAIELRGPMIADKYLTSDGVLPLATDGWFDSGDLGYLDEEGRLYVCGRTKDLIVLAGRNLYPHDIERAAESVEGVRKGCVIALRVDADREGFAVLAEIRNATDDDARARISREIAARVSSQVGHRPRDILLFPAGTLPKTPSGKLRRSSARKLLPTYTPASAIRQPARLQVLNT</sequence>
<reference evidence="4" key="3">
    <citation type="submission" date="2020-11" db="EMBL/GenBank/DDBJ databases">
        <title>Intraspecies plasmid and genomic variation of Mycobacterium kubicae revealed by the complete genome sequences of two clinical isolates.</title>
        <authorList>
            <person name="Hendrix J.R."/>
            <person name="Epperson L.E."/>
            <person name="Honda J.R."/>
            <person name="Strong M."/>
        </authorList>
    </citation>
    <scope>NUCLEOTIDE SEQUENCE</scope>
    <source>
        <strain evidence="4">JCM 13573</strain>
    </source>
</reference>
<dbReference type="EMBL" id="BLKU01000005">
    <property type="protein sequence ID" value="GFG65838.1"/>
    <property type="molecule type" value="Genomic_DNA"/>
</dbReference>
<dbReference type="InterPro" id="IPR000873">
    <property type="entry name" value="AMP-dep_synth/lig_dom"/>
</dbReference>
<dbReference type="Gene3D" id="3.30.300.30">
    <property type="match status" value="1"/>
</dbReference>
<protein>
    <submittedName>
        <fullName evidence="3 4">Ligase</fullName>
    </submittedName>
</protein>
<dbReference type="GO" id="GO:0005886">
    <property type="term" value="C:plasma membrane"/>
    <property type="evidence" value="ECO:0007669"/>
    <property type="project" value="TreeGrafter"/>
</dbReference>
<evidence type="ECO:0000313" key="5">
    <source>
        <dbReference type="Proteomes" id="UP000465306"/>
    </source>
</evidence>
<dbReference type="RefSeq" id="WP_085075498.1">
    <property type="nucleotide sequence ID" value="NZ_BLKU01000005.1"/>
</dbReference>
<dbReference type="NCBIfam" id="NF005850">
    <property type="entry name" value="PRK07768.1"/>
    <property type="match status" value="1"/>
</dbReference>
<dbReference type="InterPro" id="IPR042099">
    <property type="entry name" value="ANL_N_sf"/>
</dbReference>
<organism evidence="4 6">
    <name type="scientific">Mycobacterium kubicae</name>
    <dbReference type="NCBI Taxonomy" id="120959"/>
    <lineage>
        <taxon>Bacteria</taxon>
        <taxon>Bacillati</taxon>
        <taxon>Actinomycetota</taxon>
        <taxon>Actinomycetes</taxon>
        <taxon>Mycobacteriales</taxon>
        <taxon>Mycobacteriaceae</taxon>
        <taxon>Mycobacterium</taxon>
        <taxon>Mycobacterium simiae complex</taxon>
    </lineage>
</organism>
<dbReference type="GO" id="GO:0016874">
    <property type="term" value="F:ligase activity"/>
    <property type="evidence" value="ECO:0007669"/>
    <property type="project" value="UniProtKB-KW"/>
</dbReference>
<name>A0AAX1JBN8_9MYCO</name>
<accession>A0AAX1JBN8</accession>
<dbReference type="AlphaFoldDB" id="A0AAX1JBN8"/>
<dbReference type="Gene3D" id="3.40.50.12780">
    <property type="entry name" value="N-terminal domain of ligase-like"/>
    <property type="match status" value="1"/>
</dbReference>
<dbReference type="GO" id="GO:0006633">
    <property type="term" value="P:fatty acid biosynthetic process"/>
    <property type="evidence" value="ECO:0007669"/>
    <property type="project" value="TreeGrafter"/>
</dbReference>
<evidence type="ECO:0000256" key="1">
    <source>
        <dbReference type="ARBA" id="ARBA00006432"/>
    </source>
</evidence>
<dbReference type="SUPFAM" id="SSF56801">
    <property type="entry name" value="Acetyl-CoA synthetase-like"/>
    <property type="match status" value="1"/>
</dbReference>
<keyword evidence="4" id="KW-0436">Ligase</keyword>
<dbReference type="Pfam" id="PF00501">
    <property type="entry name" value="AMP-binding"/>
    <property type="match status" value="1"/>
</dbReference>
<dbReference type="Proteomes" id="UP000465306">
    <property type="component" value="Unassembled WGS sequence"/>
</dbReference>
<dbReference type="KEGG" id="mku:I2456_26970"/>
<evidence type="ECO:0000313" key="4">
    <source>
        <dbReference type="EMBL" id="QPI37844.1"/>
    </source>
</evidence>
<keyword evidence="5" id="KW-1185">Reference proteome</keyword>
<comment type="similarity">
    <text evidence="1">Belongs to the ATP-dependent AMP-binding enzyme family.</text>
</comment>
<dbReference type="EMBL" id="CP065047">
    <property type="protein sequence ID" value="QPI37844.1"/>
    <property type="molecule type" value="Genomic_DNA"/>
</dbReference>
<dbReference type="PANTHER" id="PTHR22754:SF32">
    <property type="entry name" value="DISCO-INTERACTING PROTEIN 2"/>
    <property type="match status" value="1"/>
</dbReference>
<evidence type="ECO:0000313" key="3">
    <source>
        <dbReference type="EMBL" id="GFG65838.1"/>
    </source>
</evidence>
<evidence type="ECO:0000313" key="6">
    <source>
        <dbReference type="Proteomes" id="UP000663583"/>
    </source>
</evidence>
<reference evidence="3 5" key="1">
    <citation type="journal article" date="2019" name="Emerg. Microbes Infect.">
        <title>Comprehensive subspecies identification of 175 nontuberculous mycobacteria species based on 7547 genomic profiles.</title>
        <authorList>
            <person name="Matsumoto Y."/>
            <person name="Kinjo T."/>
            <person name="Motooka D."/>
            <person name="Nabeya D."/>
            <person name="Jung N."/>
            <person name="Uechi K."/>
            <person name="Horii T."/>
            <person name="Iida T."/>
            <person name="Fujita J."/>
            <person name="Nakamura S."/>
        </authorList>
    </citation>
    <scope>NUCLEOTIDE SEQUENCE [LARGE SCALE GENOMIC DNA]</scope>
    <source>
        <strain evidence="3 5">JCM 13573</strain>
    </source>
</reference>
<proteinExistence type="inferred from homology"/>
<reference evidence="3" key="2">
    <citation type="submission" date="2020-02" db="EMBL/GenBank/DDBJ databases">
        <authorList>
            <person name="Matsumoto Y."/>
            <person name="Kinjo T."/>
            <person name="Motooka D."/>
            <person name="Nabeya D."/>
            <person name="Jung N."/>
            <person name="Uechi K."/>
            <person name="Horii T."/>
            <person name="Iida T."/>
            <person name="Fujita J."/>
            <person name="Nakamura S."/>
        </authorList>
    </citation>
    <scope>NUCLEOTIDE SEQUENCE</scope>
    <source>
        <strain evidence="3">JCM 13573</strain>
    </source>
</reference>
<dbReference type="Proteomes" id="UP000663583">
    <property type="component" value="Chromosome"/>
</dbReference>
<gene>
    <name evidence="4" type="ORF">I2456_26970</name>
    <name evidence="3" type="ORF">MKUB_33280</name>
</gene>